<evidence type="ECO:0000313" key="4">
    <source>
        <dbReference type="EMBL" id="SCX95006.1"/>
    </source>
</evidence>
<dbReference type="InterPro" id="IPR050445">
    <property type="entry name" value="Bact_polysacc_biosynth/exp"/>
</dbReference>
<feature type="compositionally biased region" description="Basic and acidic residues" evidence="3">
    <location>
        <begin position="1"/>
        <end position="15"/>
    </location>
</feature>
<protein>
    <submittedName>
        <fullName evidence="4">Capsular exopolysaccharide family</fullName>
    </submittedName>
</protein>
<dbReference type="CDD" id="cd05387">
    <property type="entry name" value="BY-kinase"/>
    <property type="match status" value="1"/>
</dbReference>
<proteinExistence type="predicted"/>
<dbReference type="SUPFAM" id="SSF52540">
    <property type="entry name" value="P-loop containing nucleoside triphosphate hydrolases"/>
    <property type="match status" value="1"/>
</dbReference>
<dbReference type="InterPro" id="IPR005702">
    <property type="entry name" value="Wzc-like_C"/>
</dbReference>
<dbReference type="PANTHER" id="PTHR32309">
    <property type="entry name" value="TYROSINE-PROTEIN KINASE"/>
    <property type="match status" value="1"/>
</dbReference>
<sequence>MGVLSKREETPDGEHIGTPGGLGPPGEVAAKKLVTLSDPWGYSSEQFRAVKTSIMFPADGRDIRTLLVTSAVPGEGKTFVAANIAASLAGSMDNHVLIVDSDMRRPSMAEFFSLPPGASGLDLYLNHRCPLEDVIYRTGIDKLSLIPAGGGVPNPSELITSSTMTQMIADVRARYSDRYVIIDSPPPFVCPGDHRHIQVCRRDCCCDSK</sequence>
<keyword evidence="1" id="KW-0547">Nucleotide-binding</keyword>
<dbReference type="STRING" id="419481.SAMN05216233_102257"/>
<dbReference type="PANTHER" id="PTHR32309:SF13">
    <property type="entry name" value="FERRIC ENTEROBACTIN TRANSPORT PROTEIN FEPE"/>
    <property type="match status" value="1"/>
</dbReference>
<dbReference type="Gene3D" id="3.40.50.300">
    <property type="entry name" value="P-loop containing nucleotide triphosphate hydrolases"/>
    <property type="match status" value="1"/>
</dbReference>
<evidence type="ECO:0000256" key="3">
    <source>
        <dbReference type="SAM" id="MobiDB-lite"/>
    </source>
</evidence>
<evidence type="ECO:0000256" key="1">
    <source>
        <dbReference type="ARBA" id="ARBA00022741"/>
    </source>
</evidence>
<dbReference type="EMBL" id="FMUX01000002">
    <property type="protein sequence ID" value="SCX95006.1"/>
    <property type="molecule type" value="Genomic_DNA"/>
</dbReference>
<dbReference type="AlphaFoldDB" id="A0A1G5BY41"/>
<organism evidence="4 5">
    <name type="scientific">Desulfoluna spongiiphila</name>
    <dbReference type="NCBI Taxonomy" id="419481"/>
    <lineage>
        <taxon>Bacteria</taxon>
        <taxon>Pseudomonadati</taxon>
        <taxon>Thermodesulfobacteriota</taxon>
        <taxon>Desulfobacteria</taxon>
        <taxon>Desulfobacterales</taxon>
        <taxon>Desulfolunaceae</taxon>
        <taxon>Desulfoluna</taxon>
    </lineage>
</organism>
<dbReference type="GO" id="GO:0005886">
    <property type="term" value="C:plasma membrane"/>
    <property type="evidence" value="ECO:0007669"/>
    <property type="project" value="TreeGrafter"/>
</dbReference>
<accession>A0A1G5BY41</accession>
<dbReference type="RefSeq" id="WP_092208669.1">
    <property type="nucleotide sequence ID" value="NZ_FMUX01000002.1"/>
</dbReference>
<evidence type="ECO:0000313" key="5">
    <source>
        <dbReference type="Proteomes" id="UP000198870"/>
    </source>
</evidence>
<dbReference type="InterPro" id="IPR027417">
    <property type="entry name" value="P-loop_NTPase"/>
</dbReference>
<dbReference type="GO" id="GO:0004715">
    <property type="term" value="F:non-membrane spanning protein tyrosine kinase activity"/>
    <property type="evidence" value="ECO:0007669"/>
    <property type="project" value="UniProtKB-EC"/>
</dbReference>
<keyword evidence="5" id="KW-1185">Reference proteome</keyword>
<dbReference type="OrthoDB" id="9812433at2"/>
<reference evidence="4 5" key="1">
    <citation type="submission" date="2016-10" db="EMBL/GenBank/DDBJ databases">
        <authorList>
            <person name="de Groot N.N."/>
        </authorList>
    </citation>
    <scope>NUCLEOTIDE SEQUENCE [LARGE SCALE GENOMIC DNA]</scope>
    <source>
        <strain evidence="4 5">AA1</strain>
    </source>
</reference>
<gene>
    <name evidence="4" type="ORF">SAMN05216233_102257</name>
</gene>
<dbReference type="GO" id="GO:0005524">
    <property type="term" value="F:ATP binding"/>
    <property type="evidence" value="ECO:0007669"/>
    <property type="project" value="UniProtKB-KW"/>
</dbReference>
<dbReference type="Proteomes" id="UP000198870">
    <property type="component" value="Unassembled WGS sequence"/>
</dbReference>
<evidence type="ECO:0000256" key="2">
    <source>
        <dbReference type="ARBA" id="ARBA00022840"/>
    </source>
</evidence>
<keyword evidence="2" id="KW-0067">ATP-binding</keyword>
<name>A0A1G5BY41_9BACT</name>
<dbReference type="NCBIfam" id="TIGR01007">
    <property type="entry name" value="eps_fam"/>
    <property type="match status" value="1"/>
</dbReference>
<feature type="region of interest" description="Disordered" evidence="3">
    <location>
        <begin position="1"/>
        <end position="25"/>
    </location>
</feature>